<dbReference type="Gene3D" id="3.40.50.10320">
    <property type="entry name" value="LmbE-like"/>
    <property type="match status" value="1"/>
</dbReference>
<organism evidence="2 3">
    <name type="scientific">Streptomyces parvus</name>
    <dbReference type="NCBI Taxonomy" id="66428"/>
    <lineage>
        <taxon>Bacteria</taxon>
        <taxon>Bacillati</taxon>
        <taxon>Actinomycetota</taxon>
        <taxon>Actinomycetes</taxon>
        <taxon>Kitasatosporales</taxon>
        <taxon>Streptomycetaceae</taxon>
        <taxon>Streptomyces</taxon>
    </lineage>
</organism>
<dbReference type="PANTHER" id="PTHR12993:SF28">
    <property type="entry name" value="LMBE FAMILY PROTEIN"/>
    <property type="match status" value="1"/>
</dbReference>
<dbReference type="InterPro" id="IPR024078">
    <property type="entry name" value="LmbE-like_dom_sf"/>
</dbReference>
<dbReference type="GO" id="GO:0016137">
    <property type="term" value="P:glycoside metabolic process"/>
    <property type="evidence" value="ECO:0007669"/>
    <property type="project" value="UniProtKB-ARBA"/>
</dbReference>
<proteinExistence type="predicted"/>
<comment type="caution">
    <text evidence="2">The sequence shown here is derived from an EMBL/GenBank/DDBJ whole genome shotgun (WGS) entry which is preliminary data.</text>
</comment>
<evidence type="ECO:0000256" key="1">
    <source>
        <dbReference type="ARBA" id="ARBA00022833"/>
    </source>
</evidence>
<evidence type="ECO:0000313" key="3">
    <source>
        <dbReference type="Proteomes" id="UP000469670"/>
    </source>
</evidence>
<sequence>MADQLQPMVTDWTRALAVVAHPDDLEFGAAGAIAAWTAEGKDVAYLLLTRGEAGIDGMPPERAAEVREAEQRASAKIVGVFEVEFLDHQDGIIEYGTELRRDIAHAIRRHRPELIVGFNHHDTFPGGKRNSPDHRHTGLALFDAVGDAGNRWIFPHPELEPWGGVKHIAIAQSPYPTHAVDITDTLDLAIASIEAHAAYLEGIGIKDIRGPFTAIANDMGERFGNRPAITLEVITR</sequence>
<dbReference type="RefSeq" id="WP_164200965.1">
    <property type="nucleotide sequence ID" value="NZ_JAAGMP010000409.1"/>
</dbReference>
<dbReference type="InterPro" id="IPR003737">
    <property type="entry name" value="GlcNAc_PI_deacetylase-related"/>
</dbReference>
<dbReference type="SUPFAM" id="SSF102588">
    <property type="entry name" value="LmbE-like"/>
    <property type="match status" value="1"/>
</dbReference>
<dbReference type="EMBL" id="JAAGMP010000409">
    <property type="protein sequence ID" value="NEC18248.1"/>
    <property type="molecule type" value="Genomic_DNA"/>
</dbReference>
<dbReference type="Pfam" id="PF02585">
    <property type="entry name" value="PIG-L"/>
    <property type="match status" value="1"/>
</dbReference>
<keyword evidence="1" id="KW-0862">Zinc</keyword>
<dbReference type="GO" id="GO:0016811">
    <property type="term" value="F:hydrolase activity, acting on carbon-nitrogen (but not peptide) bonds, in linear amides"/>
    <property type="evidence" value="ECO:0007669"/>
    <property type="project" value="TreeGrafter"/>
</dbReference>
<reference evidence="2 3" key="1">
    <citation type="submission" date="2020-01" db="EMBL/GenBank/DDBJ databases">
        <title>Insect and environment-associated Actinomycetes.</title>
        <authorList>
            <person name="Currrie C."/>
            <person name="Chevrette M."/>
            <person name="Carlson C."/>
            <person name="Stubbendieck R."/>
            <person name="Wendt-Pienkowski E."/>
        </authorList>
    </citation>
    <scope>NUCLEOTIDE SEQUENCE [LARGE SCALE GENOMIC DNA]</scope>
    <source>
        <strain evidence="2 3">SID7590</strain>
    </source>
</reference>
<dbReference type="Proteomes" id="UP000469670">
    <property type="component" value="Unassembled WGS sequence"/>
</dbReference>
<dbReference type="PANTHER" id="PTHR12993">
    <property type="entry name" value="N-ACETYLGLUCOSAMINYL-PHOSPHATIDYLINOSITOL DE-N-ACETYLASE-RELATED"/>
    <property type="match status" value="1"/>
</dbReference>
<protein>
    <submittedName>
        <fullName evidence="2">PIG-L family deacetylase</fullName>
    </submittedName>
</protein>
<evidence type="ECO:0000313" key="2">
    <source>
        <dbReference type="EMBL" id="NEC18248.1"/>
    </source>
</evidence>
<accession>A0A7K3RSS4</accession>
<name>A0A7K3RSS4_9ACTN</name>
<dbReference type="AlphaFoldDB" id="A0A7K3RSS4"/>
<gene>
    <name evidence="2" type="ORF">G3I50_08225</name>
</gene>